<proteinExistence type="predicted"/>
<evidence type="ECO:0000313" key="3">
    <source>
        <dbReference type="Proteomes" id="UP000503088"/>
    </source>
</evidence>
<keyword evidence="3" id="KW-1185">Reference proteome</keyword>
<dbReference type="KEGG" id="kpul:GXN76_13485"/>
<dbReference type="PROSITE" id="PS50807">
    <property type="entry name" value="GCM"/>
    <property type="match status" value="1"/>
</dbReference>
<gene>
    <name evidence="2" type="ORF">GXN76_13485</name>
</gene>
<dbReference type="RefSeq" id="WP_173223980.1">
    <property type="nucleotide sequence ID" value="NZ_CP048104.1"/>
</dbReference>
<dbReference type="Gene3D" id="2.60.300.12">
    <property type="entry name" value="HesB-like domain"/>
    <property type="match status" value="1"/>
</dbReference>
<dbReference type="Proteomes" id="UP000503088">
    <property type="component" value="Chromosome"/>
</dbReference>
<name>A0A7D3Y1I5_9BACL</name>
<dbReference type="InterPro" id="IPR035903">
    <property type="entry name" value="HesB-like_dom_sf"/>
</dbReference>
<evidence type="ECO:0000259" key="1">
    <source>
        <dbReference type="PROSITE" id="PS50807"/>
    </source>
</evidence>
<organism evidence="2 3">
    <name type="scientific">Kroppenstedtia pulmonis</name>
    <dbReference type="NCBI Taxonomy" id="1380685"/>
    <lineage>
        <taxon>Bacteria</taxon>
        <taxon>Bacillati</taxon>
        <taxon>Bacillota</taxon>
        <taxon>Bacilli</taxon>
        <taxon>Bacillales</taxon>
        <taxon>Thermoactinomycetaceae</taxon>
        <taxon>Kroppenstedtia</taxon>
    </lineage>
</organism>
<dbReference type="GO" id="GO:0003677">
    <property type="term" value="F:DNA binding"/>
    <property type="evidence" value="ECO:0007669"/>
    <property type="project" value="InterPro"/>
</dbReference>
<evidence type="ECO:0000313" key="2">
    <source>
        <dbReference type="EMBL" id="QKG85380.1"/>
    </source>
</evidence>
<dbReference type="EMBL" id="CP048104">
    <property type="protein sequence ID" value="QKG85380.1"/>
    <property type="molecule type" value="Genomic_DNA"/>
</dbReference>
<protein>
    <recommendedName>
        <fullName evidence="1">GCM domain-containing protein</fullName>
    </recommendedName>
</protein>
<dbReference type="SUPFAM" id="SSF89360">
    <property type="entry name" value="HesB-like domain"/>
    <property type="match status" value="1"/>
</dbReference>
<dbReference type="AlphaFoldDB" id="A0A7D3Y1I5"/>
<sequence length="60" mass="6575">MALEESSQTGDTIVKTNSLRFLVAERDQRAVDGVRIDVVSSLFGKRFHIQPPQSLPSSGC</sequence>
<feature type="domain" description="GCM" evidence="1">
    <location>
        <begin position="1"/>
        <end position="60"/>
    </location>
</feature>
<accession>A0A7D3Y1I5</accession>
<reference evidence="2 3" key="1">
    <citation type="submission" date="2020-01" db="EMBL/GenBank/DDBJ databases">
        <authorList>
            <person name="Gulvik C.A."/>
            <person name="Batra D.G."/>
        </authorList>
    </citation>
    <scope>NUCLEOTIDE SEQUENCE [LARGE SCALE GENOMIC DNA]</scope>
    <source>
        <strain evidence="2 3">W9323</strain>
    </source>
</reference>
<dbReference type="GO" id="GO:0006355">
    <property type="term" value="P:regulation of DNA-templated transcription"/>
    <property type="evidence" value="ECO:0007669"/>
    <property type="project" value="InterPro"/>
</dbReference>
<dbReference type="InterPro" id="IPR003902">
    <property type="entry name" value="Tscrpt_reg_GCM"/>
</dbReference>